<accession>A0ACB6Q790</accession>
<comment type="caution">
    <text evidence="1">The sequence shown here is derived from an EMBL/GenBank/DDBJ whole genome shotgun (WGS) entry which is preliminary data.</text>
</comment>
<sequence>MSMPNSPNTYGIQAISQPGKEQDLENFKAHMEFKTLGKRRFRSVDVPQISDYPTDPEQILIVDVGGSFGHDIIDFHAAFPNLPWKLVLQDLPATISAIAPDFPKDIQAQTHDFFTSQPVEHAKIYYLHMILHDWPDDSCRKILSNIITLMKNGYSKILLSEIVIPDTNAN</sequence>
<keyword evidence="2" id="KW-1185">Reference proteome</keyword>
<proteinExistence type="predicted"/>
<name>A0ACB6Q790_9PLEO</name>
<gene>
    <name evidence="1" type="ORF">BDR25DRAFT_320528</name>
</gene>
<reference evidence="1" key="1">
    <citation type="journal article" date="2020" name="Stud. Mycol.">
        <title>101 Dothideomycetes genomes: a test case for predicting lifestyles and emergence of pathogens.</title>
        <authorList>
            <person name="Haridas S."/>
            <person name="Albert R."/>
            <person name="Binder M."/>
            <person name="Bloem J."/>
            <person name="Labutti K."/>
            <person name="Salamov A."/>
            <person name="Andreopoulos B."/>
            <person name="Baker S."/>
            <person name="Barry K."/>
            <person name="Bills G."/>
            <person name="Bluhm B."/>
            <person name="Cannon C."/>
            <person name="Castanera R."/>
            <person name="Culley D."/>
            <person name="Daum C."/>
            <person name="Ezra D."/>
            <person name="Gonzalez J."/>
            <person name="Henrissat B."/>
            <person name="Kuo A."/>
            <person name="Liang C."/>
            <person name="Lipzen A."/>
            <person name="Lutzoni F."/>
            <person name="Magnuson J."/>
            <person name="Mondo S."/>
            <person name="Nolan M."/>
            <person name="Ohm R."/>
            <person name="Pangilinan J."/>
            <person name="Park H.-J."/>
            <person name="Ramirez L."/>
            <person name="Alfaro M."/>
            <person name="Sun H."/>
            <person name="Tritt A."/>
            <person name="Yoshinaga Y."/>
            <person name="Zwiers L.-H."/>
            <person name="Turgeon B."/>
            <person name="Goodwin S."/>
            <person name="Spatafora J."/>
            <person name="Crous P."/>
            <person name="Grigoriev I."/>
        </authorList>
    </citation>
    <scope>NUCLEOTIDE SEQUENCE</scope>
    <source>
        <strain evidence="1">ATCC 200398</strain>
    </source>
</reference>
<dbReference type="EMBL" id="MU003563">
    <property type="protein sequence ID" value="KAF2462778.1"/>
    <property type="molecule type" value="Genomic_DNA"/>
</dbReference>
<keyword evidence="1" id="KW-0489">Methyltransferase</keyword>
<evidence type="ECO:0000313" key="2">
    <source>
        <dbReference type="Proteomes" id="UP000799755"/>
    </source>
</evidence>
<evidence type="ECO:0000313" key="1">
    <source>
        <dbReference type="EMBL" id="KAF2462778.1"/>
    </source>
</evidence>
<keyword evidence="1" id="KW-0808">Transferase</keyword>
<dbReference type="Proteomes" id="UP000799755">
    <property type="component" value="Unassembled WGS sequence"/>
</dbReference>
<organism evidence="1 2">
    <name type="scientific">Lindgomyces ingoldianus</name>
    <dbReference type="NCBI Taxonomy" id="673940"/>
    <lineage>
        <taxon>Eukaryota</taxon>
        <taxon>Fungi</taxon>
        <taxon>Dikarya</taxon>
        <taxon>Ascomycota</taxon>
        <taxon>Pezizomycotina</taxon>
        <taxon>Dothideomycetes</taxon>
        <taxon>Pleosporomycetidae</taxon>
        <taxon>Pleosporales</taxon>
        <taxon>Lindgomycetaceae</taxon>
        <taxon>Lindgomyces</taxon>
    </lineage>
</organism>
<protein>
    <submittedName>
        <fullName evidence="1">S-adenosyl-L-methionine-dependent methyltransferase</fullName>
    </submittedName>
</protein>